<evidence type="ECO:0000313" key="1">
    <source>
        <dbReference type="EMBL" id="OES34102.1"/>
    </source>
</evidence>
<name>A0AB36FZ09_ALTMA</name>
<organism evidence="1 2">
    <name type="scientific">Alteromonas macleodii</name>
    <name type="common">Pseudoalteromonas macleodii</name>
    <dbReference type="NCBI Taxonomy" id="28108"/>
    <lineage>
        <taxon>Bacteria</taxon>
        <taxon>Pseudomonadati</taxon>
        <taxon>Pseudomonadota</taxon>
        <taxon>Gammaproteobacteria</taxon>
        <taxon>Alteromonadales</taxon>
        <taxon>Alteromonadaceae</taxon>
        <taxon>Alteromonas/Salinimonas group</taxon>
        <taxon>Alteromonas</taxon>
    </lineage>
</organism>
<proteinExistence type="predicted"/>
<evidence type="ECO:0000313" key="2">
    <source>
        <dbReference type="Proteomes" id="UP000095392"/>
    </source>
</evidence>
<sequence length="39" mass="4622">MILLVTTKAAMMLFMGSERNERGRLFKVRLRGQFIETLY</sequence>
<dbReference type="EMBL" id="MIPY01000008">
    <property type="protein sequence ID" value="OES34102.1"/>
    <property type="molecule type" value="Genomic_DNA"/>
</dbReference>
<reference evidence="1 2" key="1">
    <citation type="submission" date="2016-09" db="EMBL/GenBank/DDBJ databases">
        <title>Draft Genome Sequence of four Alteromonas macleodii strains isolated from copper coupons and grown long-term at elevated copper levels.</title>
        <authorList>
            <person name="Cusick K."/>
            <person name="Dale J."/>
            <person name="Little B."/>
            <person name="Biffinger J."/>
        </authorList>
    </citation>
    <scope>NUCLEOTIDE SEQUENCE [LARGE SCALE GENOMIC DNA]</scope>
    <source>
        <strain evidence="1 2">KCP01</strain>
    </source>
</reference>
<accession>A0AB36FZ09</accession>
<keyword evidence="2" id="KW-1185">Reference proteome</keyword>
<dbReference type="Proteomes" id="UP000095392">
    <property type="component" value="Unassembled WGS sequence"/>
</dbReference>
<dbReference type="AlphaFoldDB" id="A0AB36FZ09"/>
<gene>
    <name evidence="1" type="ORF">BFV95_1249</name>
</gene>
<protein>
    <submittedName>
        <fullName evidence="1">Uncharacterized protein</fullName>
    </submittedName>
</protein>
<comment type="caution">
    <text evidence="1">The sequence shown here is derived from an EMBL/GenBank/DDBJ whole genome shotgun (WGS) entry which is preliminary data.</text>
</comment>